<dbReference type="PROSITE" id="PS50157">
    <property type="entry name" value="ZINC_FINGER_C2H2_2"/>
    <property type="match status" value="3"/>
</dbReference>
<dbReference type="GO" id="GO:0000981">
    <property type="term" value="F:DNA-binding transcription factor activity, RNA polymerase II-specific"/>
    <property type="evidence" value="ECO:0007669"/>
    <property type="project" value="TreeGrafter"/>
</dbReference>
<keyword evidence="4" id="KW-0479">Metal-binding</keyword>
<feature type="domain" description="C2H2-type" evidence="12">
    <location>
        <begin position="419"/>
        <end position="446"/>
    </location>
</feature>
<dbReference type="EMBL" id="UYWY01027351">
    <property type="protein sequence ID" value="VDM51029.1"/>
    <property type="molecule type" value="Genomic_DNA"/>
</dbReference>
<keyword evidence="3" id="KW-0217">Developmental protein</keyword>
<dbReference type="FunFam" id="3.30.160.60:FF:002883">
    <property type="entry name" value="Hunchback-like protein"/>
    <property type="match status" value="1"/>
</dbReference>
<keyword evidence="5" id="KW-0677">Repeat</keyword>
<evidence type="ECO:0000313" key="14">
    <source>
        <dbReference type="Proteomes" id="UP000050794"/>
    </source>
</evidence>
<dbReference type="Pfam" id="PF00096">
    <property type="entry name" value="zf-C2H2"/>
    <property type="match status" value="1"/>
</dbReference>
<dbReference type="PANTHER" id="PTHR24408">
    <property type="entry name" value="ZINC FINGER PROTEIN"/>
    <property type="match status" value="1"/>
</dbReference>
<evidence type="ECO:0000256" key="10">
    <source>
        <dbReference type="PROSITE-ProRule" id="PRU00042"/>
    </source>
</evidence>
<evidence type="ECO:0000313" key="13">
    <source>
        <dbReference type="EMBL" id="VDM51029.1"/>
    </source>
</evidence>
<comment type="subcellular location">
    <subcellularLocation>
        <location evidence="1">Nucleus</location>
    </subcellularLocation>
</comment>
<protein>
    <submittedName>
        <fullName evidence="15">Protein hunchback</fullName>
    </submittedName>
</protein>
<dbReference type="WBParaSite" id="TCNE_0001971201-mRNA-1">
    <property type="protein sequence ID" value="TCNE_0001971201-mRNA-1"/>
    <property type="gene ID" value="TCNE_0001971201"/>
</dbReference>
<sequence>MSERTRVCYPFIFALFTARRLFIENVAEATGSSLLLNFSQQQRSITQTAPTSEEACSDAGSRENSSNAEQDRGIVAALRIEERILNEKLGLRTSATPAPPNSSTNSTSSVISSSNSPPRSTPLSLPPSSSSPVSESVSTTPTGSFCRAPGLGPVTLPEGHSGTQLPLVCPICGFSCNSKFHYNSHMNTHGDHQCTMCDYTSRTEGRLKKHMRDSHTAEEQMAAGLDLEPSSCASATATPIASTTLSTPTGVNLATTMASVLEAANLAAAAQVAAARASNDDTPSSVACNNAADTQDPSSTSLLSMSVPTTVSTNGLLPSALDQIRAFTENRSILPDLSSTNLATALMSHGLLGNAPPLSEPSTSSFPIEEPAMCSVSAERRGSGGKPKTYKCKQCNHVSASKEEQWTHARTHIPVEKQLGCTRCGFVTEYKHHLEYHLRNHMGSKPFHCKKCAYSCVNKSMLNSHMKSHTNIYQFRCRDCTYATKYCHSLKLHLKKYNHNRAGDANEATVINGQNANNFVDSPFEAVSESDTLRRLSESYSINGGEGRSPSPQTSIPQSLANAINLSPIVTSSSLNLASQLLLRQHQVCSFLCRHN</sequence>
<evidence type="ECO:0000256" key="8">
    <source>
        <dbReference type="ARBA" id="ARBA00023125"/>
    </source>
</evidence>
<evidence type="ECO:0000256" key="4">
    <source>
        <dbReference type="ARBA" id="ARBA00022723"/>
    </source>
</evidence>
<dbReference type="GO" id="GO:0005634">
    <property type="term" value="C:nucleus"/>
    <property type="evidence" value="ECO:0007669"/>
    <property type="project" value="UniProtKB-SubCell"/>
</dbReference>
<evidence type="ECO:0000256" key="1">
    <source>
        <dbReference type="ARBA" id="ARBA00004123"/>
    </source>
</evidence>
<reference evidence="13 14" key="2">
    <citation type="submission" date="2018-11" db="EMBL/GenBank/DDBJ databases">
        <authorList>
            <consortium name="Pathogen Informatics"/>
        </authorList>
    </citation>
    <scope>NUCLEOTIDE SEQUENCE [LARGE SCALE GENOMIC DNA]</scope>
</reference>
<feature type="region of interest" description="Disordered" evidence="11">
    <location>
        <begin position="90"/>
        <end position="145"/>
    </location>
</feature>
<evidence type="ECO:0000256" key="6">
    <source>
        <dbReference type="ARBA" id="ARBA00022771"/>
    </source>
</evidence>
<feature type="compositionally biased region" description="Low complexity" evidence="11">
    <location>
        <begin position="93"/>
        <end position="144"/>
    </location>
</feature>
<dbReference type="Gene3D" id="3.30.160.60">
    <property type="entry name" value="Classic Zinc Finger"/>
    <property type="match status" value="3"/>
</dbReference>
<dbReference type="GO" id="GO:0000122">
    <property type="term" value="P:negative regulation of transcription by RNA polymerase II"/>
    <property type="evidence" value="ECO:0007669"/>
    <property type="project" value="UniProtKB-ARBA"/>
</dbReference>
<evidence type="ECO:0000256" key="5">
    <source>
        <dbReference type="ARBA" id="ARBA00022737"/>
    </source>
</evidence>
<dbReference type="PROSITE" id="PS00028">
    <property type="entry name" value="ZINC_FINGER_C2H2_1"/>
    <property type="match status" value="2"/>
</dbReference>
<dbReference type="PANTHER" id="PTHR24408:SF58">
    <property type="entry name" value="TRANSCRIPTION FACTOR (TFIIIA), PUTATIVE (AFU_ORTHOLOGUE AFUA_1G05150)-RELATED"/>
    <property type="match status" value="1"/>
</dbReference>
<dbReference type="SMART" id="SM00355">
    <property type="entry name" value="ZnF_C2H2"/>
    <property type="match status" value="6"/>
</dbReference>
<evidence type="ECO:0000256" key="2">
    <source>
        <dbReference type="ARBA" id="ARBA00007746"/>
    </source>
</evidence>
<evidence type="ECO:0000259" key="12">
    <source>
        <dbReference type="PROSITE" id="PS50157"/>
    </source>
</evidence>
<evidence type="ECO:0000256" key="3">
    <source>
        <dbReference type="ARBA" id="ARBA00022473"/>
    </source>
</evidence>
<evidence type="ECO:0000256" key="7">
    <source>
        <dbReference type="ARBA" id="ARBA00022833"/>
    </source>
</evidence>
<dbReference type="Proteomes" id="UP000050794">
    <property type="component" value="Unassembled WGS sequence"/>
</dbReference>
<dbReference type="AlphaFoldDB" id="A0A183VG38"/>
<keyword evidence="7" id="KW-0862">Zinc</keyword>
<feature type="region of interest" description="Disordered" evidence="11">
    <location>
        <begin position="46"/>
        <end position="72"/>
    </location>
</feature>
<keyword evidence="14" id="KW-1185">Reference proteome</keyword>
<dbReference type="GO" id="GO:0008270">
    <property type="term" value="F:zinc ion binding"/>
    <property type="evidence" value="ECO:0007669"/>
    <property type="project" value="UniProtKB-KW"/>
</dbReference>
<proteinExistence type="inferred from homology"/>
<dbReference type="GO" id="GO:0000977">
    <property type="term" value="F:RNA polymerase II transcription regulatory region sequence-specific DNA binding"/>
    <property type="evidence" value="ECO:0007669"/>
    <property type="project" value="UniProtKB-ARBA"/>
</dbReference>
<evidence type="ECO:0000256" key="11">
    <source>
        <dbReference type="SAM" id="MobiDB-lite"/>
    </source>
</evidence>
<evidence type="ECO:0000313" key="15">
    <source>
        <dbReference type="WBParaSite" id="TCNE_0001971201-mRNA-1"/>
    </source>
</evidence>
<gene>
    <name evidence="13" type="ORF">TCNE_LOCUS19708</name>
</gene>
<accession>A0A183VG38</accession>
<organism evidence="14 15">
    <name type="scientific">Toxocara canis</name>
    <name type="common">Canine roundworm</name>
    <dbReference type="NCBI Taxonomy" id="6265"/>
    <lineage>
        <taxon>Eukaryota</taxon>
        <taxon>Metazoa</taxon>
        <taxon>Ecdysozoa</taxon>
        <taxon>Nematoda</taxon>
        <taxon>Chromadorea</taxon>
        <taxon>Rhabditida</taxon>
        <taxon>Spirurina</taxon>
        <taxon>Ascaridomorpha</taxon>
        <taxon>Ascaridoidea</taxon>
        <taxon>Toxocaridae</taxon>
        <taxon>Toxocara</taxon>
    </lineage>
</organism>
<reference evidence="15" key="1">
    <citation type="submission" date="2016-06" db="UniProtKB">
        <authorList>
            <consortium name="WormBaseParasite"/>
        </authorList>
    </citation>
    <scope>IDENTIFICATION</scope>
</reference>
<dbReference type="FunFam" id="3.30.160.60:FF:001301">
    <property type="entry name" value="Blast:Protein hunchback"/>
    <property type="match status" value="1"/>
</dbReference>
<evidence type="ECO:0000256" key="9">
    <source>
        <dbReference type="ARBA" id="ARBA00023242"/>
    </source>
</evidence>
<feature type="domain" description="C2H2-type" evidence="12">
    <location>
        <begin position="192"/>
        <end position="220"/>
    </location>
</feature>
<dbReference type="InterPro" id="IPR036236">
    <property type="entry name" value="Znf_C2H2_sf"/>
</dbReference>
<dbReference type="GO" id="GO:0040034">
    <property type="term" value="P:regulation of development, heterochronic"/>
    <property type="evidence" value="ECO:0007669"/>
    <property type="project" value="UniProtKB-ARBA"/>
</dbReference>
<comment type="similarity">
    <text evidence="2">Belongs to the hunchback C2H2-type zinc-finger protein family.</text>
</comment>
<dbReference type="SUPFAM" id="SSF57667">
    <property type="entry name" value="beta-beta-alpha zinc fingers"/>
    <property type="match status" value="3"/>
</dbReference>
<keyword evidence="9" id="KW-0539">Nucleus</keyword>
<dbReference type="InterPro" id="IPR013087">
    <property type="entry name" value="Znf_C2H2_type"/>
</dbReference>
<name>A0A183VG38_TOXCA</name>
<keyword evidence="8" id="KW-0238">DNA-binding</keyword>
<feature type="domain" description="C2H2-type" evidence="12">
    <location>
        <begin position="447"/>
        <end position="474"/>
    </location>
</feature>
<keyword evidence="6 10" id="KW-0863">Zinc-finger</keyword>